<dbReference type="PANTHER" id="PTHR19282:SF544">
    <property type="entry name" value="TETRASPANIN"/>
    <property type="match status" value="1"/>
</dbReference>
<sequence>MAREAGSEVSLCVKYTLFLWNFILWYSWIVTIFFLGEIVLIILIFVFYFVPDAKQKLGLFPEKAFKDAIKKYGVVDDDDMKNLIDNMQKSLACCGFTDSDVGFLDWDDNEYYRCTNVTKPNPERCSVPPSCCVDEPGKMKNVLCGRGVMQYNNATNKLEENSKEHNAINKAGCLKAVGTFINDHAIVIGGGMLGVLIPQVSAAYSHGDRRRHAGCTHTTGQCRI</sequence>
<reference evidence="6" key="2">
    <citation type="submission" date="2020-11" db="EMBL/GenBank/DDBJ databases">
        <authorList>
            <person name="McCartney M.A."/>
            <person name="Auch B."/>
            <person name="Kono T."/>
            <person name="Mallez S."/>
            <person name="Becker A."/>
            <person name="Gohl D.M."/>
            <person name="Silverstein K.A.T."/>
            <person name="Koren S."/>
            <person name="Bechman K.B."/>
            <person name="Herman A."/>
            <person name="Abrahante J.E."/>
            <person name="Garbe J."/>
        </authorList>
    </citation>
    <scope>NUCLEOTIDE SEQUENCE</scope>
    <source>
        <strain evidence="6">Duluth1</strain>
        <tissue evidence="6">Whole animal</tissue>
    </source>
</reference>
<keyword evidence="3 5" id="KW-1133">Transmembrane helix</keyword>
<evidence type="ECO:0000256" key="5">
    <source>
        <dbReference type="SAM" id="Phobius"/>
    </source>
</evidence>
<comment type="subcellular location">
    <subcellularLocation>
        <location evidence="1">Membrane</location>
        <topology evidence="1">Multi-pass membrane protein</topology>
    </subcellularLocation>
</comment>
<keyword evidence="4 5" id="KW-0472">Membrane</keyword>
<dbReference type="PANTHER" id="PTHR19282">
    <property type="entry name" value="TETRASPANIN"/>
    <property type="match status" value="1"/>
</dbReference>
<evidence type="ECO:0000256" key="1">
    <source>
        <dbReference type="ARBA" id="ARBA00004141"/>
    </source>
</evidence>
<feature type="transmembrane region" description="Helical" evidence="5">
    <location>
        <begin position="25"/>
        <end position="50"/>
    </location>
</feature>
<reference evidence="6" key="1">
    <citation type="journal article" date="2019" name="bioRxiv">
        <title>The Genome of the Zebra Mussel, Dreissena polymorpha: A Resource for Invasive Species Research.</title>
        <authorList>
            <person name="McCartney M.A."/>
            <person name="Auch B."/>
            <person name="Kono T."/>
            <person name="Mallez S."/>
            <person name="Zhang Y."/>
            <person name="Obille A."/>
            <person name="Becker A."/>
            <person name="Abrahante J.E."/>
            <person name="Garbe J."/>
            <person name="Badalamenti J.P."/>
            <person name="Herman A."/>
            <person name="Mangelson H."/>
            <person name="Liachko I."/>
            <person name="Sullivan S."/>
            <person name="Sone E.D."/>
            <person name="Koren S."/>
            <person name="Silverstein K.A.T."/>
            <person name="Beckman K.B."/>
            <person name="Gohl D.M."/>
        </authorList>
    </citation>
    <scope>NUCLEOTIDE SEQUENCE</scope>
    <source>
        <strain evidence="6">Duluth1</strain>
        <tissue evidence="6">Whole animal</tissue>
    </source>
</reference>
<proteinExistence type="predicted"/>
<dbReference type="InterPro" id="IPR018499">
    <property type="entry name" value="Tetraspanin/Peripherin"/>
</dbReference>
<keyword evidence="2 5" id="KW-0812">Transmembrane</keyword>
<evidence type="ECO:0000256" key="2">
    <source>
        <dbReference type="ARBA" id="ARBA00022692"/>
    </source>
</evidence>
<evidence type="ECO:0000313" key="6">
    <source>
        <dbReference type="EMBL" id="KAH3788237.1"/>
    </source>
</evidence>
<dbReference type="EMBL" id="JAIWYP010000008">
    <property type="protein sequence ID" value="KAH3788237.1"/>
    <property type="molecule type" value="Genomic_DNA"/>
</dbReference>
<dbReference type="AlphaFoldDB" id="A0A9D4F2E9"/>
<evidence type="ECO:0000313" key="7">
    <source>
        <dbReference type="Proteomes" id="UP000828390"/>
    </source>
</evidence>
<name>A0A9D4F2E9_DREPO</name>
<keyword evidence="7" id="KW-1185">Reference proteome</keyword>
<evidence type="ECO:0000256" key="4">
    <source>
        <dbReference type="ARBA" id="ARBA00023136"/>
    </source>
</evidence>
<accession>A0A9D4F2E9</accession>
<dbReference type="Proteomes" id="UP000828390">
    <property type="component" value="Unassembled WGS sequence"/>
</dbReference>
<dbReference type="SUPFAM" id="SSF48652">
    <property type="entry name" value="Tetraspanin"/>
    <property type="match status" value="1"/>
</dbReference>
<organism evidence="6 7">
    <name type="scientific">Dreissena polymorpha</name>
    <name type="common">Zebra mussel</name>
    <name type="synonym">Mytilus polymorpha</name>
    <dbReference type="NCBI Taxonomy" id="45954"/>
    <lineage>
        <taxon>Eukaryota</taxon>
        <taxon>Metazoa</taxon>
        <taxon>Spiralia</taxon>
        <taxon>Lophotrochozoa</taxon>
        <taxon>Mollusca</taxon>
        <taxon>Bivalvia</taxon>
        <taxon>Autobranchia</taxon>
        <taxon>Heteroconchia</taxon>
        <taxon>Euheterodonta</taxon>
        <taxon>Imparidentia</taxon>
        <taxon>Neoheterodontei</taxon>
        <taxon>Myida</taxon>
        <taxon>Dreissenoidea</taxon>
        <taxon>Dreissenidae</taxon>
        <taxon>Dreissena</taxon>
    </lineage>
</organism>
<protein>
    <recommendedName>
        <fullName evidence="8">Tetraspanin</fullName>
    </recommendedName>
</protein>
<dbReference type="InterPro" id="IPR008952">
    <property type="entry name" value="Tetraspanin_EC2_sf"/>
</dbReference>
<comment type="caution">
    <text evidence="6">The sequence shown here is derived from an EMBL/GenBank/DDBJ whole genome shotgun (WGS) entry which is preliminary data.</text>
</comment>
<evidence type="ECO:0008006" key="8">
    <source>
        <dbReference type="Google" id="ProtNLM"/>
    </source>
</evidence>
<dbReference type="GO" id="GO:0005886">
    <property type="term" value="C:plasma membrane"/>
    <property type="evidence" value="ECO:0007669"/>
    <property type="project" value="TreeGrafter"/>
</dbReference>
<dbReference type="Pfam" id="PF00335">
    <property type="entry name" value="Tetraspanin"/>
    <property type="match status" value="1"/>
</dbReference>
<gene>
    <name evidence="6" type="ORF">DPMN_166372</name>
</gene>
<evidence type="ECO:0000256" key="3">
    <source>
        <dbReference type="ARBA" id="ARBA00022989"/>
    </source>
</evidence>
<dbReference type="Gene3D" id="1.10.1450.10">
    <property type="entry name" value="Tetraspanin"/>
    <property type="match status" value="1"/>
</dbReference>